<comment type="similarity">
    <text evidence="2 6">Belongs to the GMC oxidoreductase family.</text>
</comment>
<dbReference type="PROSITE" id="PS00624">
    <property type="entry name" value="GMC_OXRED_2"/>
    <property type="match status" value="1"/>
</dbReference>
<evidence type="ECO:0000256" key="7">
    <source>
        <dbReference type="SAM" id="SignalP"/>
    </source>
</evidence>
<sequence length="550" mass="60137">MAETPPYLPWVPYFVLLITTTLISIPESHSQQSPAYLGFVTNATEFPAEDYYDYIIVGGGTAGCPLAATLSERYRVLVLERGGIPFGNPNLMTQDGFLNTLIEVDAYESPAQSFTSEDGVPNARGRVLGGSSAINAGFYSRADRDFYEKSGINWDLKLVNQSYEWVENAIVFRPELKNWQSAVRDGLLEAGIDPYNGFSLDHVVGTKIGGSTFDSSGTRHSAADLLNYGNPLNINVVVHASVERVILASSTVYSNSKQSAIGVVFRDRIGHYHHAMVRERGEVLLCAGALGTPQLLLLSGIGSRPYLASWGIPVAHHLPYVGQFLYDNPRNGISIVPPAPLDHSLIQVAGITTSGTYLEAASNIVPFASPARPIFIRSPGSSVYLTVATLMEKIIGPLSTGSLRLASIDVRVNPIVRFNYFSNPDDLEKCVNGTRKIADVLNSRAMEDFKFHQWFGGREFRYVGAALPTDQSSDVEMGEFCRRTVSTIWHYHGGCLVGKVVDQNLKVIGIDALRAVDGSTFTVSPGTNPQATLLMMGRFFGKKLLRERTR</sequence>
<feature type="signal peptide" evidence="7">
    <location>
        <begin position="1"/>
        <end position="30"/>
    </location>
</feature>
<comment type="caution">
    <text evidence="10">The sequence shown here is derived from an EMBL/GenBank/DDBJ whole genome shotgun (WGS) entry which is preliminary data.</text>
</comment>
<dbReference type="SUPFAM" id="SSF51905">
    <property type="entry name" value="FAD/NAD(P)-binding domain"/>
    <property type="match status" value="1"/>
</dbReference>
<dbReference type="Gene3D" id="3.50.50.60">
    <property type="entry name" value="FAD/NAD(P)-binding domain"/>
    <property type="match status" value="1"/>
</dbReference>
<accession>A0ABR0CW46</accession>
<dbReference type="InterPro" id="IPR036188">
    <property type="entry name" value="FAD/NAD-bd_sf"/>
</dbReference>
<evidence type="ECO:0000256" key="6">
    <source>
        <dbReference type="RuleBase" id="RU003968"/>
    </source>
</evidence>
<organism evidence="10 11">
    <name type="scientific">Penstemon davidsonii</name>
    <dbReference type="NCBI Taxonomy" id="160366"/>
    <lineage>
        <taxon>Eukaryota</taxon>
        <taxon>Viridiplantae</taxon>
        <taxon>Streptophyta</taxon>
        <taxon>Embryophyta</taxon>
        <taxon>Tracheophyta</taxon>
        <taxon>Spermatophyta</taxon>
        <taxon>Magnoliopsida</taxon>
        <taxon>eudicotyledons</taxon>
        <taxon>Gunneridae</taxon>
        <taxon>Pentapetalae</taxon>
        <taxon>asterids</taxon>
        <taxon>lamiids</taxon>
        <taxon>Lamiales</taxon>
        <taxon>Plantaginaceae</taxon>
        <taxon>Cheloneae</taxon>
        <taxon>Penstemon</taxon>
    </lineage>
</organism>
<dbReference type="Pfam" id="PF00732">
    <property type="entry name" value="GMC_oxred_N"/>
    <property type="match status" value="1"/>
</dbReference>
<feature type="domain" description="Glucose-methanol-choline oxidoreductase N-terminal" evidence="8">
    <location>
        <begin position="125"/>
        <end position="148"/>
    </location>
</feature>
<evidence type="ECO:0000259" key="9">
    <source>
        <dbReference type="PROSITE" id="PS00624"/>
    </source>
</evidence>
<evidence type="ECO:0000256" key="2">
    <source>
        <dbReference type="ARBA" id="ARBA00010790"/>
    </source>
</evidence>
<proteinExistence type="inferred from homology"/>
<keyword evidence="11" id="KW-1185">Reference proteome</keyword>
<dbReference type="InterPro" id="IPR007867">
    <property type="entry name" value="GMC_OxRtase_C"/>
</dbReference>
<name>A0ABR0CW46_9LAMI</name>
<dbReference type="PANTHER" id="PTHR45968:SF2">
    <property type="entry name" value="(R)-MANDELONITRILE LYASE-LIKE"/>
    <property type="match status" value="1"/>
</dbReference>
<keyword evidence="3 6" id="KW-0285">Flavoprotein</keyword>
<dbReference type="InterPro" id="IPR051871">
    <property type="entry name" value="GMC_Oxidoreductase-Related"/>
</dbReference>
<dbReference type="PROSITE" id="PS00623">
    <property type="entry name" value="GMC_OXRED_1"/>
    <property type="match status" value="1"/>
</dbReference>
<dbReference type="InterPro" id="IPR000172">
    <property type="entry name" value="GMC_OxRdtase_N"/>
</dbReference>
<keyword evidence="4 7" id="KW-0732">Signal</keyword>
<evidence type="ECO:0000256" key="4">
    <source>
        <dbReference type="ARBA" id="ARBA00022729"/>
    </source>
</evidence>
<evidence type="ECO:0000313" key="10">
    <source>
        <dbReference type="EMBL" id="KAK4480778.1"/>
    </source>
</evidence>
<dbReference type="SUPFAM" id="SSF54373">
    <property type="entry name" value="FAD-linked reductases, C-terminal domain"/>
    <property type="match status" value="1"/>
</dbReference>
<feature type="chain" id="PRO_5046615953" description="Glucose-methanol-choline oxidoreductase N-terminal domain-containing protein" evidence="7">
    <location>
        <begin position="31"/>
        <end position="550"/>
    </location>
</feature>
<dbReference type="Gene3D" id="3.30.410.40">
    <property type="match status" value="1"/>
</dbReference>
<evidence type="ECO:0000256" key="3">
    <source>
        <dbReference type="ARBA" id="ARBA00022630"/>
    </source>
</evidence>
<feature type="domain" description="Glucose-methanol-choline oxidoreductase N-terminal" evidence="9">
    <location>
        <begin position="288"/>
        <end position="302"/>
    </location>
</feature>
<dbReference type="InterPro" id="IPR012132">
    <property type="entry name" value="GMC_OxRdtase"/>
</dbReference>
<evidence type="ECO:0000256" key="1">
    <source>
        <dbReference type="ARBA" id="ARBA00001974"/>
    </source>
</evidence>
<dbReference type="EMBL" id="JAYDYQ010002685">
    <property type="protein sequence ID" value="KAK4480778.1"/>
    <property type="molecule type" value="Genomic_DNA"/>
</dbReference>
<dbReference type="PIRSF" id="PIRSF000137">
    <property type="entry name" value="Alcohol_oxidase"/>
    <property type="match status" value="1"/>
</dbReference>
<keyword evidence="5 6" id="KW-0274">FAD</keyword>
<evidence type="ECO:0000313" key="11">
    <source>
        <dbReference type="Proteomes" id="UP001291926"/>
    </source>
</evidence>
<comment type="cofactor">
    <cofactor evidence="1">
        <name>FAD</name>
        <dbReference type="ChEBI" id="CHEBI:57692"/>
    </cofactor>
</comment>
<protein>
    <recommendedName>
        <fullName evidence="8 9">Glucose-methanol-choline oxidoreductase N-terminal domain-containing protein</fullName>
    </recommendedName>
</protein>
<evidence type="ECO:0000259" key="8">
    <source>
        <dbReference type="PROSITE" id="PS00623"/>
    </source>
</evidence>
<reference evidence="10 11" key="1">
    <citation type="journal article" date="2023" name="bioRxiv">
        <title>Genome report: Whole genome sequence and annotation of Penstemon davidsonii.</title>
        <authorList>
            <person name="Ostevik K.L."/>
            <person name="Alabady M."/>
            <person name="Zhang M."/>
            <person name="Rausher M.D."/>
        </authorList>
    </citation>
    <scope>NUCLEOTIDE SEQUENCE [LARGE SCALE GENOMIC DNA]</scope>
    <source>
        <strain evidence="10">DNT005</strain>
        <tissue evidence="10">Whole leaf</tissue>
    </source>
</reference>
<dbReference type="Pfam" id="PF05199">
    <property type="entry name" value="GMC_oxred_C"/>
    <property type="match status" value="1"/>
</dbReference>
<gene>
    <name evidence="10" type="ORF">RD792_011629</name>
</gene>
<dbReference type="PANTHER" id="PTHR45968">
    <property type="entry name" value="OSJNBA0019K04.7 PROTEIN"/>
    <property type="match status" value="1"/>
</dbReference>
<evidence type="ECO:0000256" key="5">
    <source>
        <dbReference type="ARBA" id="ARBA00022827"/>
    </source>
</evidence>
<dbReference type="Proteomes" id="UP001291926">
    <property type="component" value="Unassembled WGS sequence"/>
</dbReference>